<sequence length="214" mass="24306">MRCSILVPPPSISLQMVFECPSSTALPPPAISHRLPWDVLIQSFESQRRAPVFPVTVIPTSNISCKHIAPPSFPTTYECRNRHNIPKPRGEIQKTYTWKDIGLEDDFRAINNMVKHEVDATLDTGVSYAANKLKNWKKMQIIRSKVSDAYPVLLGYVQQWPVDDMMKIRLKYKSERSRAARKGRVAETYAKLVASLASPNRTENPQVIDDVQSE</sequence>
<accession>A0A284S9X4</accession>
<dbReference type="EMBL" id="FUEG01000048">
    <property type="protein sequence ID" value="SJL17811.1"/>
    <property type="molecule type" value="Genomic_DNA"/>
</dbReference>
<reference evidence="2" key="1">
    <citation type="journal article" date="2017" name="Nat. Ecol. Evol.">
        <title>Genome expansion and lineage-specific genetic innovations in the forest pathogenic fungi Armillaria.</title>
        <authorList>
            <person name="Sipos G."/>
            <person name="Prasanna A.N."/>
            <person name="Walter M.C."/>
            <person name="O'Connor E."/>
            <person name="Balint B."/>
            <person name="Krizsan K."/>
            <person name="Kiss B."/>
            <person name="Hess J."/>
            <person name="Varga T."/>
            <person name="Slot J."/>
            <person name="Riley R."/>
            <person name="Boka B."/>
            <person name="Rigling D."/>
            <person name="Barry K."/>
            <person name="Lee J."/>
            <person name="Mihaltcheva S."/>
            <person name="LaButti K."/>
            <person name="Lipzen A."/>
            <person name="Waldron R."/>
            <person name="Moloney N.M."/>
            <person name="Sperisen C."/>
            <person name="Kredics L."/>
            <person name="Vagvoelgyi C."/>
            <person name="Patrignani A."/>
            <person name="Fitzpatrick D."/>
            <person name="Nagy I."/>
            <person name="Doyle S."/>
            <person name="Anderson J.B."/>
            <person name="Grigoriev I.V."/>
            <person name="Gueldener U."/>
            <person name="Muensterkoetter M."/>
            <person name="Nagy L.G."/>
        </authorList>
    </citation>
    <scope>NUCLEOTIDE SEQUENCE [LARGE SCALE GENOMIC DNA]</scope>
    <source>
        <strain evidence="2">C18/9</strain>
    </source>
</reference>
<protein>
    <submittedName>
        <fullName evidence="1">Uncharacterized protein</fullName>
    </submittedName>
</protein>
<evidence type="ECO:0000313" key="1">
    <source>
        <dbReference type="EMBL" id="SJL17811.1"/>
    </source>
</evidence>
<dbReference type="Proteomes" id="UP000219338">
    <property type="component" value="Unassembled WGS sequence"/>
</dbReference>
<organism evidence="1 2">
    <name type="scientific">Armillaria ostoyae</name>
    <name type="common">Armillaria root rot fungus</name>
    <dbReference type="NCBI Taxonomy" id="47428"/>
    <lineage>
        <taxon>Eukaryota</taxon>
        <taxon>Fungi</taxon>
        <taxon>Dikarya</taxon>
        <taxon>Basidiomycota</taxon>
        <taxon>Agaricomycotina</taxon>
        <taxon>Agaricomycetes</taxon>
        <taxon>Agaricomycetidae</taxon>
        <taxon>Agaricales</taxon>
        <taxon>Marasmiineae</taxon>
        <taxon>Physalacriaceae</taxon>
        <taxon>Armillaria</taxon>
    </lineage>
</organism>
<keyword evidence="2" id="KW-1185">Reference proteome</keyword>
<name>A0A284S9X4_ARMOS</name>
<evidence type="ECO:0000313" key="2">
    <source>
        <dbReference type="Proteomes" id="UP000219338"/>
    </source>
</evidence>
<dbReference type="AlphaFoldDB" id="A0A284S9X4"/>
<gene>
    <name evidence="1" type="ORF">ARMOST_21373</name>
</gene>
<dbReference type="OrthoDB" id="2686745at2759"/>
<dbReference type="OMA" id="ITREYRW"/>
<proteinExistence type="predicted"/>